<feature type="region of interest" description="Disordered" evidence="1">
    <location>
        <begin position="847"/>
        <end position="902"/>
    </location>
</feature>
<feature type="transmembrane region" description="Helical" evidence="2">
    <location>
        <begin position="25"/>
        <end position="43"/>
    </location>
</feature>
<name>A0A1F6FYS1_9BACT</name>
<keyword evidence="2" id="KW-1133">Transmembrane helix</keyword>
<keyword evidence="2" id="KW-0472">Membrane</keyword>
<dbReference type="Proteomes" id="UP000178601">
    <property type="component" value="Unassembled WGS sequence"/>
</dbReference>
<reference evidence="3 4" key="1">
    <citation type="journal article" date="2016" name="Nat. Commun.">
        <title>Thousands of microbial genomes shed light on interconnected biogeochemical processes in an aquifer system.</title>
        <authorList>
            <person name="Anantharaman K."/>
            <person name="Brown C.T."/>
            <person name="Hug L.A."/>
            <person name="Sharon I."/>
            <person name="Castelle C.J."/>
            <person name="Probst A.J."/>
            <person name="Thomas B.C."/>
            <person name="Singh A."/>
            <person name="Wilkins M.J."/>
            <person name="Karaoz U."/>
            <person name="Brodie E.L."/>
            <person name="Williams K.H."/>
            <person name="Hubbard S.S."/>
            <person name="Banfield J.F."/>
        </authorList>
    </citation>
    <scope>NUCLEOTIDE SEQUENCE [LARGE SCALE GENOMIC DNA]</scope>
</reference>
<proteinExistence type="predicted"/>
<feature type="compositionally biased region" description="Gly residues" evidence="1">
    <location>
        <begin position="869"/>
        <end position="878"/>
    </location>
</feature>
<accession>A0A1F6FYS1</accession>
<evidence type="ECO:0000256" key="1">
    <source>
        <dbReference type="SAM" id="MobiDB-lite"/>
    </source>
</evidence>
<feature type="compositionally biased region" description="Gly residues" evidence="1">
    <location>
        <begin position="892"/>
        <end position="901"/>
    </location>
</feature>
<protein>
    <submittedName>
        <fullName evidence="3">Uncharacterized protein</fullName>
    </submittedName>
</protein>
<keyword evidence="2" id="KW-0812">Transmembrane</keyword>
<gene>
    <name evidence="3" type="ORF">A3H16_02230</name>
</gene>
<organism evidence="3 4">
    <name type="scientific">Candidatus Kaiserbacteria bacterium RIFCSPLOWO2_12_FULL_53_8</name>
    <dbReference type="NCBI Taxonomy" id="1798529"/>
    <lineage>
        <taxon>Bacteria</taxon>
        <taxon>Candidatus Kaiseribacteriota</taxon>
    </lineage>
</organism>
<sequence>MNIFKSILQHTASLLSIVVQYGKKTGTLFLVFALVVSWVFSGWPQMFDFPPKIEQAQAADVAFDAATNSGDLSGLTSGSWSHTTSGSNRYLVVGLAGWDETNSLTNVTVTYNGVSMTKLGGQETATKNNAVLWGLALEGVVATGAFTVAVSNIPASYAELAGGSVSFTGVDQTSSTGTLASVLDDDGGATGNSVNITLASGDLGVDILYAGTCGANEPTTGANGTMRVNRSSSGGVKWHMMGTEGGTGTVAMDWTCTGQADDWAHAAIPLKAVSSTIEQQGFRFRNDDGSESSATWLAAQNTDITQPSMTNTRLRLQATTTGDVASTQYQLEYKLSTDNWWTKATTTTNEYAAPYFVAKGTFTSGTGALAVPDPAGIQAGDVLLMCVSTDNGDVTTPTGWTEETVSSPQGTGTAGAVTAVRSEVFYRVATSTTANTFAVADTTGYSTAITTAFRGVSTTTPIDISAGSVETASTTAMSFPAVTTTVPNALIYQCAGLNDDEADTTNASGEANAALTTLTEQHDQTVISGTGGGLVVYTGVKATVGTTGNTTATGDLSGRHSYQTIALKPIIQKILIAPSSNITDTGEDTTAQLSVPGGKLFTAGRINDTENPGDAVDIASDRYSEFEWNIIATTTVANDDIYQFRMTKAGTAFDTYTVTPQWTIGSTNPTYTQNSYRWYINRNSVQPGNPKKALNTAITSVDTGNLNRLRMDIAVATANLSASGQAFILQYKTLGGGCDAAESWTSVGNATSSALWRGFVNSGATDGAAITSALLDSSNILGSYNDIISPTFTNPNAIDSGQSGEWDWTVYNNGAAADTAYCFRVAKTGGTALDTYTNYAQLTTATVSSGSAGGSGSDVIVPVETPSTGGTGSGGGGESESPTPPVETPSTGGSGGGGGEEGAFVPRLMRHLGSVMVGFWLLLETLVTGQ</sequence>
<evidence type="ECO:0000313" key="3">
    <source>
        <dbReference type="EMBL" id="OGG91017.1"/>
    </source>
</evidence>
<dbReference type="EMBL" id="MFMQ01000077">
    <property type="protein sequence ID" value="OGG91017.1"/>
    <property type="molecule type" value="Genomic_DNA"/>
</dbReference>
<evidence type="ECO:0000256" key="2">
    <source>
        <dbReference type="SAM" id="Phobius"/>
    </source>
</evidence>
<comment type="caution">
    <text evidence="3">The sequence shown here is derived from an EMBL/GenBank/DDBJ whole genome shotgun (WGS) entry which is preliminary data.</text>
</comment>
<evidence type="ECO:0000313" key="4">
    <source>
        <dbReference type="Proteomes" id="UP000178601"/>
    </source>
</evidence>
<dbReference type="AlphaFoldDB" id="A0A1F6FYS1"/>